<proteinExistence type="predicted"/>
<organism evidence="3 4">
    <name type="scientific">Coprinopsis marcescibilis</name>
    <name type="common">Agaric fungus</name>
    <name type="synonym">Psathyrella marcescibilis</name>
    <dbReference type="NCBI Taxonomy" id="230819"/>
    <lineage>
        <taxon>Eukaryota</taxon>
        <taxon>Fungi</taxon>
        <taxon>Dikarya</taxon>
        <taxon>Basidiomycota</taxon>
        <taxon>Agaricomycotina</taxon>
        <taxon>Agaricomycetes</taxon>
        <taxon>Agaricomycetidae</taxon>
        <taxon>Agaricales</taxon>
        <taxon>Agaricineae</taxon>
        <taxon>Psathyrellaceae</taxon>
        <taxon>Coprinopsis</taxon>
    </lineage>
</organism>
<dbReference type="InterPro" id="IPR011990">
    <property type="entry name" value="TPR-like_helical_dom_sf"/>
</dbReference>
<sequence>MDKLREKVKSWKITQHREEDATARSARLTKAAATAFAGARNFKLQDTHVNIARGDMVTNNSNITHVHNYGLTSEMHEAFRRLVDPKGCAWDPSRVCQPGTRLTHIEETIAWIQGPIEDGGCAQMLLVAQGAGSGKSALAHSICQRAYINGHLVASFFFNQLNSQNSTYVNLMAAVIRGICDISEDTKKRIGEALVGDSSLVTASPDLQFQQIILPVCPFLPSNRPYVIVIDALDELRDVSLLKLLRDSIPQLPSSFRIFLTTRPEQRIMMYLEKRPHIRQPSYSLTGDLSHQDLDIYIRRRLEETAYGSSISEELLALFVAKTEGVFLWGTTVLNHLEEAFDPVMELQMIIESKSDHWKDSPDATKQLDDIYSRILSKMQWTDTKFVKTYQVVVGALVTLQEPMSPIALASLYAHDGITVNEVSRLCVLLRPLLHNFQLNENTQTIRLLHLSVQQFLIERAPSPYRLDCDYHHMQLSRNCLLTLQKELTPQNIPILGYSILEREDSADAKIPALQKSSVAAHIWYSGRFFNSHTLLAATDHVSPSHIQLLHALLQNPRYILELTASMGRVVDLGEIRSWLGNLNTNPPPLPMLAAQSFCGVANCLQSAFRSREACKTSKEAIDICRAFVDDDPDLSVRSRLAISLCVMSESLSSMWPADYEASLQVSQEGLDLVRALIKLDRDRFQSILARLLINHSHILRMLRKLDDSVIYALEAVEIGRMLASTDQVKYATDLVSALQHLASELRSANRSAEAVPIAEEEIDLRRKLVEQRPPEARDAAKSDLAWTLSRYGTYLTGAGRKEEALIPLKDSTGIYRQLAAVNSDEYGRLLASSLSDWACILNALQRYEEGIRMLVESLDIIRKSSEWAYDDNLLTPLWGYASALAHLKRLDEAIPFAQEALEVCRVLKSHDPDMFNFAVAWSLNILSFIFNSCQRYSEAEPLGEEAIQLYREMAEAQPDLYDASLGDSEALHDRFYPSDSDLANSLYTYSLSLAGLGRRQDALKEAREAVDVLQRMVARYPGKFQGKLSDASKLVNELEVAA</sequence>
<name>A0A5C3L1Y8_COPMA</name>
<dbReference type="PANTHER" id="PTHR10039:SF14">
    <property type="entry name" value="NACHT DOMAIN-CONTAINING PROTEIN"/>
    <property type="match status" value="1"/>
</dbReference>
<keyword evidence="4" id="KW-1185">Reference proteome</keyword>
<dbReference type="Proteomes" id="UP000307440">
    <property type="component" value="Unassembled WGS sequence"/>
</dbReference>
<evidence type="ECO:0000313" key="3">
    <source>
        <dbReference type="EMBL" id="TFK26817.1"/>
    </source>
</evidence>
<dbReference type="SUPFAM" id="SSF48452">
    <property type="entry name" value="TPR-like"/>
    <property type="match status" value="1"/>
</dbReference>
<dbReference type="OrthoDB" id="2941793at2759"/>
<evidence type="ECO:0000259" key="2">
    <source>
        <dbReference type="Pfam" id="PF24883"/>
    </source>
</evidence>
<dbReference type="Gene3D" id="3.40.50.300">
    <property type="entry name" value="P-loop containing nucleotide triphosphate hydrolases"/>
    <property type="match status" value="1"/>
</dbReference>
<dbReference type="Pfam" id="PF13374">
    <property type="entry name" value="TPR_10"/>
    <property type="match status" value="1"/>
</dbReference>
<dbReference type="InterPro" id="IPR027417">
    <property type="entry name" value="P-loop_NTPase"/>
</dbReference>
<dbReference type="SUPFAM" id="SSF52540">
    <property type="entry name" value="P-loop containing nucleoside triphosphate hydrolases"/>
    <property type="match status" value="1"/>
</dbReference>
<gene>
    <name evidence="3" type="ORF">FA15DRAFT_614916</name>
</gene>
<dbReference type="InterPro" id="IPR056884">
    <property type="entry name" value="NPHP3-like_N"/>
</dbReference>
<evidence type="ECO:0000256" key="1">
    <source>
        <dbReference type="ARBA" id="ARBA00022737"/>
    </source>
</evidence>
<feature type="domain" description="Nephrocystin 3-like N-terminal" evidence="2">
    <location>
        <begin position="107"/>
        <end position="263"/>
    </location>
</feature>
<dbReference type="Pfam" id="PF24883">
    <property type="entry name" value="NPHP3_N"/>
    <property type="match status" value="1"/>
</dbReference>
<dbReference type="PANTHER" id="PTHR10039">
    <property type="entry name" value="AMELOGENIN"/>
    <property type="match status" value="1"/>
</dbReference>
<dbReference type="AlphaFoldDB" id="A0A5C3L1Y8"/>
<dbReference type="Gene3D" id="1.25.40.10">
    <property type="entry name" value="Tetratricopeptide repeat domain"/>
    <property type="match status" value="3"/>
</dbReference>
<dbReference type="EMBL" id="ML210170">
    <property type="protein sequence ID" value="TFK26817.1"/>
    <property type="molecule type" value="Genomic_DNA"/>
</dbReference>
<reference evidence="3 4" key="1">
    <citation type="journal article" date="2019" name="Nat. Ecol. Evol.">
        <title>Megaphylogeny resolves global patterns of mushroom evolution.</title>
        <authorList>
            <person name="Varga T."/>
            <person name="Krizsan K."/>
            <person name="Foldi C."/>
            <person name="Dima B."/>
            <person name="Sanchez-Garcia M."/>
            <person name="Sanchez-Ramirez S."/>
            <person name="Szollosi G.J."/>
            <person name="Szarkandi J.G."/>
            <person name="Papp V."/>
            <person name="Albert L."/>
            <person name="Andreopoulos W."/>
            <person name="Angelini C."/>
            <person name="Antonin V."/>
            <person name="Barry K.W."/>
            <person name="Bougher N.L."/>
            <person name="Buchanan P."/>
            <person name="Buyck B."/>
            <person name="Bense V."/>
            <person name="Catcheside P."/>
            <person name="Chovatia M."/>
            <person name="Cooper J."/>
            <person name="Damon W."/>
            <person name="Desjardin D."/>
            <person name="Finy P."/>
            <person name="Geml J."/>
            <person name="Haridas S."/>
            <person name="Hughes K."/>
            <person name="Justo A."/>
            <person name="Karasinski D."/>
            <person name="Kautmanova I."/>
            <person name="Kiss B."/>
            <person name="Kocsube S."/>
            <person name="Kotiranta H."/>
            <person name="LaButti K.M."/>
            <person name="Lechner B.E."/>
            <person name="Liimatainen K."/>
            <person name="Lipzen A."/>
            <person name="Lukacs Z."/>
            <person name="Mihaltcheva S."/>
            <person name="Morgado L.N."/>
            <person name="Niskanen T."/>
            <person name="Noordeloos M.E."/>
            <person name="Ohm R.A."/>
            <person name="Ortiz-Santana B."/>
            <person name="Ovrebo C."/>
            <person name="Racz N."/>
            <person name="Riley R."/>
            <person name="Savchenko A."/>
            <person name="Shiryaev A."/>
            <person name="Soop K."/>
            <person name="Spirin V."/>
            <person name="Szebenyi C."/>
            <person name="Tomsovsky M."/>
            <person name="Tulloss R.E."/>
            <person name="Uehling J."/>
            <person name="Grigoriev I.V."/>
            <person name="Vagvolgyi C."/>
            <person name="Papp T."/>
            <person name="Martin F.M."/>
            <person name="Miettinen O."/>
            <person name="Hibbett D.S."/>
            <person name="Nagy L.G."/>
        </authorList>
    </citation>
    <scope>NUCLEOTIDE SEQUENCE [LARGE SCALE GENOMIC DNA]</scope>
    <source>
        <strain evidence="3 4">CBS 121175</strain>
    </source>
</reference>
<accession>A0A5C3L1Y8</accession>
<keyword evidence="1" id="KW-0677">Repeat</keyword>
<protein>
    <recommendedName>
        <fullName evidence="2">Nephrocystin 3-like N-terminal domain-containing protein</fullName>
    </recommendedName>
</protein>
<evidence type="ECO:0000313" key="4">
    <source>
        <dbReference type="Proteomes" id="UP000307440"/>
    </source>
</evidence>